<dbReference type="AlphaFoldDB" id="A0A1B4Y266"/>
<proteinExistence type="predicted"/>
<feature type="domain" description="NAD-dependent epimerase/dehydratase" evidence="1">
    <location>
        <begin position="18"/>
        <end position="235"/>
    </location>
</feature>
<dbReference type="GO" id="GO:0005737">
    <property type="term" value="C:cytoplasm"/>
    <property type="evidence" value="ECO:0007669"/>
    <property type="project" value="TreeGrafter"/>
</dbReference>
<dbReference type="InterPro" id="IPR001509">
    <property type="entry name" value="Epimerase_deHydtase"/>
</dbReference>
<dbReference type="InterPro" id="IPR051783">
    <property type="entry name" value="NAD(P)-dependent_oxidoreduct"/>
</dbReference>
<dbReference type="GO" id="GO:0004029">
    <property type="term" value="F:aldehyde dehydrogenase (NAD+) activity"/>
    <property type="evidence" value="ECO:0007669"/>
    <property type="project" value="TreeGrafter"/>
</dbReference>
<evidence type="ECO:0000259" key="1">
    <source>
        <dbReference type="Pfam" id="PF01370"/>
    </source>
</evidence>
<organism evidence="2 3">
    <name type="scientific">Mycobacterium ulcerans subsp. shinshuense</name>
    <dbReference type="NCBI Taxonomy" id="1124626"/>
    <lineage>
        <taxon>Bacteria</taxon>
        <taxon>Bacillati</taxon>
        <taxon>Actinomycetota</taxon>
        <taxon>Actinomycetes</taxon>
        <taxon>Mycobacteriales</taxon>
        <taxon>Mycobacteriaceae</taxon>
        <taxon>Mycobacterium</taxon>
        <taxon>Mycobacterium ulcerans group</taxon>
    </lineage>
</organism>
<dbReference type="Proteomes" id="UP000218067">
    <property type="component" value="Chromosome"/>
</dbReference>
<dbReference type="EMBL" id="AP017624">
    <property type="protein sequence ID" value="BAV41144.1"/>
    <property type="molecule type" value="Genomic_DNA"/>
</dbReference>
<evidence type="ECO:0000313" key="3">
    <source>
        <dbReference type="Proteomes" id="UP000218067"/>
    </source>
</evidence>
<dbReference type="InterPro" id="IPR036291">
    <property type="entry name" value="NAD(P)-bd_dom_sf"/>
</dbReference>
<dbReference type="Pfam" id="PF01370">
    <property type="entry name" value="Epimerase"/>
    <property type="match status" value="1"/>
</dbReference>
<dbReference type="GeneID" id="93436562"/>
<reference evidence="2 3" key="1">
    <citation type="submission" date="2016-08" db="EMBL/GenBank/DDBJ databases">
        <title>Complete genome sequence of Mycobacterium shinshuense, a subspecies of M. ulcerans.</title>
        <authorList>
            <person name="Yoshida M."/>
            <person name="Ogura Y."/>
            <person name="Hayashi T."/>
            <person name="Hoshino Y."/>
        </authorList>
    </citation>
    <scope>NUCLEOTIDE SEQUENCE [LARGE SCALE GENOMIC DNA]</scope>
    <source>
        <strain evidence="3">ATCC 33728</strain>
    </source>
</reference>
<accession>A0A1B4Y266</accession>
<dbReference type="RefSeq" id="WP_096370485.1">
    <property type="nucleotide sequence ID" value="NZ_AP017624.1"/>
</dbReference>
<dbReference type="SUPFAM" id="SSF51735">
    <property type="entry name" value="NAD(P)-binding Rossmann-fold domains"/>
    <property type="match status" value="1"/>
</dbReference>
<sequence length="333" mass="35586">MSTDQSARPAPFFAQRKIFITGANGFIGANLAARLRQLGARVTGVDLVADPANGIIAGSTADPAAWASALDGVDAVVHLAALVSTVVAVETGWDVNVLGTKKVIDAAVDAGVRRFVHLSSIAAYGWDFPDHVTEDYPTRVTAGLSTYVDTKTNSELVALANANRGMEMVVVRPADVYGPGSVWIREPIAMAKANQLILPERGSGVFDVIYIDNFVDAMVLVLATEGIAGEVFNLGEELAVSCQEYFGEVASWTGAKVRSVPIRIGAPALGAIGRIQRRLGMSSELGPALLHMLNRRYVVSNDKARDRLGFKPVVSYHEGMARSKEWARHEGLI</sequence>
<protein>
    <submittedName>
        <fullName evidence="2">Nucleoside-diphosphate-sugar epimerase</fullName>
    </submittedName>
</protein>
<name>A0A1B4Y266_MYCUL</name>
<dbReference type="Gene3D" id="3.40.50.720">
    <property type="entry name" value="NAD(P)-binding Rossmann-like Domain"/>
    <property type="match status" value="1"/>
</dbReference>
<gene>
    <name evidence="2" type="ORF">SHTP_1944</name>
</gene>
<evidence type="ECO:0000313" key="2">
    <source>
        <dbReference type="EMBL" id="BAV41144.1"/>
    </source>
</evidence>
<dbReference type="PANTHER" id="PTHR48079:SF6">
    <property type="entry name" value="NAD(P)-BINDING DOMAIN-CONTAINING PROTEIN-RELATED"/>
    <property type="match status" value="1"/>
</dbReference>
<dbReference type="PANTHER" id="PTHR48079">
    <property type="entry name" value="PROTEIN YEEZ"/>
    <property type="match status" value="1"/>
</dbReference>